<dbReference type="InterPro" id="IPR011992">
    <property type="entry name" value="EF-hand-dom_pair"/>
</dbReference>
<dbReference type="GO" id="GO:0005509">
    <property type="term" value="F:calcium ion binding"/>
    <property type="evidence" value="ECO:0007669"/>
    <property type="project" value="InterPro"/>
</dbReference>
<dbReference type="UniPathway" id="UPA00085"/>
<comment type="subcellular location">
    <subcellularLocation>
        <location evidence="1">Cell membrane</location>
    </subcellularLocation>
    <subcellularLocation>
        <location evidence="2">Cytoplasm</location>
    </subcellularLocation>
</comment>
<dbReference type="SMART" id="SM00563">
    <property type="entry name" value="PlsC"/>
    <property type="match status" value="1"/>
</dbReference>
<dbReference type="Pfam" id="PF01553">
    <property type="entry name" value="Acyltransferase"/>
    <property type="match status" value="1"/>
</dbReference>
<keyword evidence="5" id="KW-0963">Cytoplasm</keyword>
<evidence type="ECO:0000313" key="12">
    <source>
        <dbReference type="EMBL" id="RMC09105.1"/>
    </source>
</evidence>
<dbReference type="AlphaFoldDB" id="A0A3M0K7M7"/>
<dbReference type="GO" id="GO:0005886">
    <property type="term" value="C:plasma membrane"/>
    <property type="evidence" value="ECO:0007669"/>
    <property type="project" value="UniProtKB-SubCell"/>
</dbReference>
<feature type="domain" description="EF-hand" evidence="11">
    <location>
        <begin position="570"/>
        <end position="604"/>
    </location>
</feature>
<reference evidence="12 13" key="1">
    <citation type="submission" date="2018-07" db="EMBL/GenBank/DDBJ databases">
        <title>A high quality draft genome assembly of the barn swallow (H. rustica rustica).</title>
        <authorList>
            <person name="Formenti G."/>
            <person name="Chiara M."/>
            <person name="Poveda L."/>
            <person name="Francoijs K.-J."/>
            <person name="Bonisoli-Alquati A."/>
            <person name="Canova L."/>
            <person name="Gianfranceschi L."/>
            <person name="Horner D.S."/>
            <person name="Saino N."/>
        </authorList>
    </citation>
    <scope>NUCLEOTIDE SEQUENCE [LARGE SCALE GENOMIC DNA]</scope>
    <source>
        <strain evidence="12">Chelidonia</strain>
        <tissue evidence="12">Blood</tissue>
    </source>
</reference>
<dbReference type="PANTHER" id="PTHR46735:SF4">
    <property type="entry name" value="CALPAIN SMALL SUBUNIT 2"/>
    <property type="match status" value="1"/>
</dbReference>
<protein>
    <recommendedName>
        <fullName evidence="11">EF-hand domain-containing protein</fullName>
    </recommendedName>
</protein>
<evidence type="ECO:0000313" key="13">
    <source>
        <dbReference type="Proteomes" id="UP000269221"/>
    </source>
</evidence>
<dbReference type="PANTHER" id="PTHR46735">
    <property type="entry name" value="CALPAIN, SMALL SUBUNIT 1 A-RELATED"/>
    <property type="match status" value="1"/>
</dbReference>
<dbReference type="EMBL" id="QRBI01000116">
    <property type="protein sequence ID" value="RMC09105.1"/>
    <property type="molecule type" value="Genomic_DNA"/>
</dbReference>
<evidence type="ECO:0000256" key="6">
    <source>
        <dbReference type="ARBA" id="ARBA00022723"/>
    </source>
</evidence>
<evidence type="ECO:0000256" key="7">
    <source>
        <dbReference type="ARBA" id="ARBA00022737"/>
    </source>
</evidence>
<dbReference type="PROSITE" id="PS50222">
    <property type="entry name" value="EF_HAND_2"/>
    <property type="match status" value="2"/>
</dbReference>
<dbReference type="Gene3D" id="1.10.238.10">
    <property type="entry name" value="EF-hand"/>
    <property type="match status" value="1"/>
</dbReference>
<gene>
    <name evidence="12" type="ORF">DUI87_14111</name>
</gene>
<dbReference type="FunFam" id="1.10.238.10:FF:000136">
    <property type="entry name" value="Calpain small subunit 1"/>
    <property type="match status" value="1"/>
</dbReference>
<organism evidence="12 13">
    <name type="scientific">Hirundo rustica rustica</name>
    <dbReference type="NCBI Taxonomy" id="333673"/>
    <lineage>
        <taxon>Eukaryota</taxon>
        <taxon>Metazoa</taxon>
        <taxon>Chordata</taxon>
        <taxon>Craniata</taxon>
        <taxon>Vertebrata</taxon>
        <taxon>Euteleostomi</taxon>
        <taxon>Archelosauria</taxon>
        <taxon>Archosauria</taxon>
        <taxon>Dinosauria</taxon>
        <taxon>Saurischia</taxon>
        <taxon>Theropoda</taxon>
        <taxon>Coelurosauria</taxon>
        <taxon>Aves</taxon>
        <taxon>Neognathae</taxon>
        <taxon>Neoaves</taxon>
        <taxon>Telluraves</taxon>
        <taxon>Australaves</taxon>
        <taxon>Passeriformes</taxon>
        <taxon>Sylvioidea</taxon>
        <taxon>Hirundinidae</taxon>
        <taxon>Hirundo</taxon>
    </lineage>
</organism>
<keyword evidence="4" id="KW-1003">Cell membrane</keyword>
<keyword evidence="9" id="KW-0472">Membrane</keyword>
<evidence type="ECO:0000256" key="5">
    <source>
        <dbReference type="ARBA" id="ARBA00022490"/>
    </source>
</evidence>
<dbReference type="SUPFAM" id="SSF69593">
    <property type="entry name" value="Glycerol-3-phosphate (1)-acyltransferase"/>
    <property type="match status" value="1"/>
</dbReference>
<proteinExistence type="predicted"/>
<evidence type="ECO:0000256" key="9">
    <source>
        <dbReference type="ARBA" id="ARBA00023136"/>
    </source>
</evidence>
<evidence type="ECO:0000256" key="4">
    <source>
        <dbReference type="ARBA" id="ARBA00022475"/>
    </source>
</evidence>
<dbReference type="InterPro" id="IPR002048">
    <property type="entry name" value="EF_hand_dom"/>
</dbReference>
<dbReference type="CDD" id="cd07991">
    <property type="entry name" value="LPLAT_LPCAT1-like"/>
    <property type="match status" value="1"/>
</dbReference>
<dbReference type="SUPFAM" id="SSF47473">
    <property type="entry name" value="EF-hand"/>
    <property type="match status" value="1"/>
</dbReference>
<comment type="caution">
    <text evidence="12">The sequence shown here is derived from an EMBL/GenBank/DDBJ whole genome shotgun (WGS) entry which is preliminary data.</text>
</comment>
<dbReference type="InterPro" id="IPR002123">
    <property type="entry name" value="Plipid/glycerol_acylTrfase"/>
</dbReference>
<dbReference type="CDD" id="cd16188">
    <property type="entry name" value="EFh_PEF_CPNS1_2"/>
    <property type="match status" value="1"/>
</dbReference>
<evidence type="ECO:0000256" key="8">
    <source>
        <dbReference type="ARBA" id="ARBA00022837"/>
    </source>
</evidence>
<evidence type="ECO:0000256" key="3">
    <source>
        <dbReference type="ARBA" id="ARBA00005074"/>
    </source>
</evidence>
<dbReference type="GO" id="GO:0047184">
    <property type="term" value="F:1-acylglycerophosphocholine O-acyltransferase activity"/>
    <property type="evidence" value="ECO:0007669"/>
    <property type="project" value="UniProtKB-ARBA"/>
</dbReference>
<comment type="pathway">
    <text evidence="3">Lipid metabolism; phospholipid metabolism.</text>
</comment>
<name>A0A3M0K7M7_HIRRU</name>
<evidence type="ECO:0000256" key="2">
    <source>
        <dbReference type="ARBA" id="ARBA00004496"/>
    </source>
</evidence>
<evidence type="ECO:0000256" key="10">
    <source>
        <dbReference type="ARBA" id="ARBA00025707"/>
    </source>
</evidence>
<dbReference type="Proteomes" id="UP000269221">
    <property type="component" value="Unassembled WGS sequence"/>
</dbReference>
<comment type="pathway">
    <text evidence="10">Phospholipid metabolism.</text>
</comment>
<dbReference type="STRING" id="333673.A0A3M0K7M7"/>
<keyword evidence="13" id="KW-1185">Reference proteome</keyword>
<evidence type="ECO:0000259" key="11">
    <source>
        <dbReference type="PROSITE" id="PS50222"/>
    </source>
</evidence>
<keyword evidence="7" id="KW-0677">Repeat</keyword>
<dbReference type="Pfam" id="PF13833">
    <property type="entry name" value="EF-hand_8"/>
    <property type="match status" value="1"/>
</dbReference>
<keyword evidence="8" id="KW-0106">Calcium</keyword>
<dbReference type="InterPro" id="IPR045252">
    <property type="entry name" value="LPCAT1-like"/>
</dbReference>
<feature type="domain" description="EF-hand" evidence="11">
    <location>
        <begin position="505"/>
        <end position="540"/>
    </location>
</feature>
<evidence type="ECO:0000256" key="1">
    <source>
        <dbReference type="ARBA" id="ARBA00004236"/>
    </source>
</evidence>
<dbReference type="GO" id="GO:0006644">
    <property type="term" value="P:phospholipid metabolic process"/>
    <property type="evidence" value="ECO:0007669"/>
    <property type="project" value="UniProtKB-UniPathway"/>
</dbReference>
<dbReference type="OrthoDB" id="272512at2759"/>
<accession>A0A3M0K7M7</accession>
<keyword evidence="6" id="KW-0479">Metal-binding</keyword>
<sequence>MAAGMAPRVLPLPRQQSFSPPPVPNPFVHPGRLSAGDKLRVPAISGGIIPCIDQGSVSYGSGAWTARTAAVTRYAVTADRVNRKYMGDSVCGKRRMIQTTLSSLTRAAYFVMGFQVKVKGKVASLPEAPIFVAAPHSSFFDAIICALTGMPSIVSRAENLSTPVFGTILSSLQPVAVSRQDPDSRKNTVAEITRRALSRGQWPQILIFPEGTCTNRSCLITFKQGYCDLDMAGLFIFLPVHVPTEEEKNDPILFANRVRQTMANALNVPITDHTFEDCRLMISAGQLTLPMEAGLVEFTKISKKLNLKWNHVREQLDTFAAIASASKGGRIGIEEFAEYLKLPISDVLKELFLLFDRILILSLLSGGSGSSRGGSLARGLGGLLTGGGGAGNIGGLVGGLVNLISEAAAQYNPEPPPPPRNHFTNVEAQESDEVRQFRRLFAQLAGDDMEVCATELRDILNKVLSRHQDLKTDGFSLDTCRSMVAVMDSDASGKLGFEEFKYLWNNIKKWQCVYKQYDTDRSGTVGRAQLPNALKAAGFHLNEQLCQVIVRRYADDNGSMDFNSFISCLVRLDSMFRAFKSLDRDGSGHIKVTIEDWLQLTMYS</sequence>
<dbReference type="GO" id="GO:0110158">
    <property type="term" value="C:calpain complex"/>
    <property type="evidence" value="ECO:0007669"/>
    <property type="project" value="TreeGrafter"/>
</dbReference>